<name>K5WPV5_PHACS</name>
<protein>
    <submittedName>
        <fullName evidence="1">Uncharacterized protein</fullName>
    </submittedName>
</protein>
<proteinExistence type="predicted"/>
<organism evidence="1 2">
    <name type="scientific">Phanerochaete carnosa (strain HHB-10118-sp)</name>
    <name type="common">White-rot fungus</name>
    <name type="synonym">Peniophora carnosa</name>
    <dbReference type="NCBI Taxonomy" id="650164"/>
    <lineage>
        <taxon>Eukaryota</taxon>
        <taxon>Fungi</taxon>
        <taxon>Dikarya</taxon>
        <taxon>Basidiomycota</taxon>
        <taxon>Agaricomycotina</taxon>
        <taxon>Agaricomycetes</taxon>
        <taxon>Polyporales</taxon>
        <taxon>Phanerochaetaceae</taxon>
        <taxon>Phanerochaete</taxon>
    </lineage>
</organism>
<dbReference type="AlphaFoldDB" id="K5WPV5"/>
<dbReference type="Proteomes" id="UP000008370">
    <property type="component" value="Unassembled WGS sequence"/>
</dbReference>
<dbReference type="RefSeq" id="XP_007390911.1">
    <property type="nucleotide sequence ID" value="XM_007390849.1"/>
</dbReference>
<dbReference type="HOGENOM" id="CLU_2923384_0_0_1"/>
<dbReference type="GeneID" id="18914273"/>
<evidence type="ECO:0000313" key="2">
    <source>
        <dbReference type="Proteomes" id="UP000008370"/>
    </source>
</evidence>
<dbReference type="KEGG" id="pco:PHACADRAFT_248158"/>
<gene>
    <name evidence="1" type="ORF">PHACADRAFT_248158</name>
</gene>
<sequence length="61" mass="6940">MQVYRRTISVHSAEILMNRSSSTDWTVTAVIGDYMGEIRRCRQLAVPPHPLQSNGYSMQIS</sequence>
<evidence type="ECO:0000313" key="1">
    <source>
        <dbReference type="EMBL" id="EKM61500.1"/>
    </source>
</evidence>
<reference evidence="1 2" key="1">
    <citation type="journal article" date="2012" name="BMC Genomics">
        <title>Comparative genomics of the white-rot fungi, Phanerochaete carnosa and P. chrysosporium, to elucidate the genetic basis of the distinct wood types they colonize.</title>
        <authorList>
            <person name="Suzuki H."/>
            <person name="MacDonald J."/>
            <person name="Syed K."/>
            <person name="Salamov A."/>
            <person name="Hori C."/>
            <person name="Aerts A."/>
            <person name="Henrissat B."/>
            <person name="Wiebenga A."/>
            <person name="vanKuyk P.A."/>
            <person name="Barry K."/>
            <person name="Lindquist E."/>
            <person name="LaButti K."/>
            <person name="Lapidus A."/>
            <person name="Lucas S."/>
            <person name="Coutinho P."/>
            <person name="Gong Y."/>
            <person name="Samejima M."/>
            <person name="Mahadevan R."/>
            <person name="Abou-Zaid M."/>
            <person name="de Vries R.P."/>
            <person name="Igarashi K."/>
            <person name="Yadav J.S."/>
            <person name="Grigoriev I.V."/>
            <person name="Master E.R."/>
        </authorList>
    </citation>
    <scope>NUCLEOTIDE SEQUENCE [LARGE SCALE GENOMIC DNA]</scope>
    <source>
        <strain evidence="1 2">HHB-10118-sp</strain>
    </source>
</reference>
<keyword evidence="2" id="KW-1185">Reference proteome</keyword>
<accession>K5WPV5</accession>
<dbReference type="InParanoid" id="K5WPV5"/>
<dbReference type="EMBL" id="JH930468">
    <property type="protein sequence ID" value="EKM61500.1"/>
    <property type="molecule type" value="Genomic_DNA"/>
</dbReference>